<dbReference type="EMBL" id="CCJX01000154">
    <property type="protein sequence ID" value="CDT51347.1"/>
    <property type="molecule type" value="Genomic_DNA"/>
</dbReference>
<protein>
    <submittedName>
        <fullName evidence="1">Uncharacterized protein</fullName>
    </submittedName>
</protein>
<evidence type="ECO:0000313" key="2">
    <source>
        <dbReference type="Proteomes" id="UP000049077"/>
    </source>
</evidence>
<name>A0ABM9QWZ3_9VIBR</name>
<comment type="caution">
    <text evidence="1">The sequence shown here is derived from an EMBL/GenBank/DDBJ whole genome shotgun (WGS) entry which is preliminary data.</text>
</comment>
<sequence>MRLSSTLTFSKDIIVRGYTPCIDIAKAYNTGVARVAPEKAGYVRQPCLHRFTSDQERGLYDSRQHNHNPC</sequence>
<keyword evidence="2" id="KW-1185">Reference proteome</keyword>
<evidence type="ECO:0000313" key="1">
    <source>
        <dbReference type="EMBL" id="CDT51347.1"/>
    </source>
</evidence>
<reference evidence="1 2" key="1">
    <citation type="submission" date="2014-06" db="EMBL/GenBank/DDBJ databases">
        <authorList>
            <person name="Le Roux F."/>
        </authorList>
    </citation>
    <scope>NUCLEOTIDE SEQUENCE [LARGE SCALE GENOMIC DNA]</scope>
    <source>
        <strain evidence="1 2">J5-4</strain>
    </source>
</reference>
<accession>A0ABM9QWZ3</accession>
<dbReference type="Proteomes" id="UP000049077">
    <property type="component" value="Unassembled WGS sequence"/>
</dbReference>
<gene>
    <name evidence="1" type="ORF">VCR4J5_670009</name>
</gene>
<organism evidence="1 2">
    <name type="scientific">Vibrio crassostreae</name>
    <dbReference type="NCBI Taxonomy" id="246167"/>
    <lineage>
        <taxon>Bacteria</taxon>
        <taxon>Pseudomonadati</taxon>
        <taxon>Pseudomonadota</taxon>
        <taxon>Gammaproteobacteria</taxon>
        <taxon>Vibrionales</taxon>
        <taxon>Vibrionaceae</taxon>
        <taxon>Vibrio</taxon>
    </lineage>
</organism>
<proteinExistence type="predicted"/>